<comment type="caution">
    <text evidence="1">The sequence shown here is derived from an EMBL/GenBank/DDBJ whole genome shotgun (WGS) entry which is preliminary data.</text>
</comment>
<protein>
    <submittedName>
        <fullName evidence="1">Uncharacterized protein</fullName>
    </submittedName>
</protein>
<organism evidence="1 2">
    <name type="scientific">Dreissena polymorpha</name>
    <name type="common">Zebra mussel</name>
    <name type="synonym">Mytilus polymorpha</name>
    <dbReference type="NCBI Taxonomy" id="45954"/>
    <lineage>
        <taxon>Eukaryota</taxon>
        <taxon>Metazoa</taxon>
        <taxon>Spiralia</taxon>
        <taxon>Lophotrochozoa</taxon>
        <taxon>Mollusca</taxon>
        <taxon>Bivalvia</taxon>
        <taxon>Autobranchia</taxon>
        <taxon>Heteroconchia</taxon>
        <taxon>Euheterodonta</taxon>
        <taxon>Imparidentia</taxon>
        <taxon>Neoheterodontei</taxon>
        <taxon>Myida</taxon>
        <taxon>Dreissenoidea</taxon>
        <taxon>Dreissenidae</taxon>
        <taxon>Dreissena</taxon>
    </lineage>
</organism>
<dbReference type="AlphaFoldDB" id="A0A9D3YRE7"/>
<reference evidence="1" key="2">
    <citation type="submission" date="2020-11" db="EMBL/GenBank/DDBJ databases">
        <authorList>
            <person name="McCartney M.A."/>
            <person name="Auch B."/>
            <person name="Kono T."/>
            <person name="Mallez S."/>
            <person name="Becker A."/>
            <person name="Gohl D.M."/>
            <person name="Silverstein K.A.T."/>
            <person name="Koren S."/>
            <person name="Bechman K.B."/>
            <person name="Herman A."/>
            <person name="Abrahante J.E."/>
            <person name="Garbe J."/>
        </authorList>
    </citation>
    <scope>NUCLEOTIDE SEQUENCE</scope>
    <source>
        <strain evidence="1">Duluth1</strain>
        <tissue evidence="1">Whole animal</tissue>
    </source>
</reference>
<name>A0A9D3YRE7_DREPO</name>
<dbReference type="Proteomes" id="UP000828390">
    <property type="component" value="Unassembled WGS sequence"/>
</dbReference>
<accession>A0A9D3YRE7</accession>
<keyword evidence="2" id="KW-1185">Reference proteome</keyword>
<proteinExistence type="predicted"/>
<reference evidence="1" key="1">
    <citation type="journal article" date="2019" name="bioRxiv">
        <title>The Genome of the Zebra Mussel, Dreissena polymorpha: A Resource for Invasive Species Research.</title>
        <authorList>
            <person name="McCartney M.A."/>
            <person name="Auch B."/>
            <person name="Kono T."/>
            <person name="Mallez S."/>
            <person name="Zhang Y."/>
            <person name="Obille A."/>
            <person name="Becker A."/>
            <person name="Abrahante J.E."/>
            <person name="Garbe J."/>
            <person name="Badalamenti J.P."/>
            <person name="Herman A."/>
            <person name="Mangelson H."/>
            <person name="Liachko I."/>
            <person name="Sullivan S."/>
            <person name="Sone E.D."/>
            <person name="Koren S."/>
            <person name="Silverstein K.A.T."/>
            <person name="Beckman K.B."/>
            <person name="Gohl D.M."/>
        </authorList>
    </citation>
    <scope>NUCLEOTIDE SEQUENCE</scope>
    <source>
        <strain evidence="1">Duluth1</strain>
        <tissue evidence="1">Whole animal</tissue>
    </source>
</reference>
<sequence>MLQVITKYSNIHDENCCLVWIPEMDNFDEDLHKIVTDDKRHLMLSDIAARFTSRSCIKRIGSSLGAGRGLVLLNHLENQHQLHTHDLSKMKLVGEYFCLAMITSSH</sequence>
<evidence type="ECO:0000313" key="1">
    <source>
        <dbReference type="EMBL" id="KAH3703196.1"/>
    </source>
</evidence>
<dbReference type="EMBL" id="JAIWYP010000015">
    <property type="protein sequence ID" value="KAH3703196.1"/>
    <property type="molecule type" value="Genomic_DNA"/>
</dbReference>
<evidence type="ECO:0000313" key="2">
    <source>
        <dbReference type="Proteomes" id="UP000828390"/>
    </source>
</evidence>
<gene>
    <name evidence="1" type="ORF">DPMN_078227</name>
</gene>